<sequence>MDNVNTHSVHADQPSGQQANILSSVSPTYQVLGSHTNCQPHTNLSPFWISLEQHRLRLDRLLQVHNEQVRVSLQRQMASQNATLQNLVESVTNDMLMQKNDEIAGLHIELQKMQDVLTTTMQNRDEWRQIAVEAYEINQWLIFLRSAMQETNSHASSNELEAAGSRNQASGMGRTPVETTQAILICRVCNSGASCMLLLPCEHLYACKSCGVSLATCPICNAAKVDAVEARFG</sequence>
<evidence type="ECO:0000256" key="2">
    <source>
        <dbReference type="ARBA" id="ARBA00022771"/>
    </source>
</evidence>
<name>A0A0A8ZGE2_ARUDO</name>
<dbReference type="Pfam" id="PF13920">
    <property type="entry name" value="zf-C3HC4_3"/>
    <property type="match status" value="1"/>
</dbReference>
<evidence type="ECO:0000256" key="3">
    <source>
        <dbReference type="ARBA" id="ARBA00022833"/>
    </source>
</evidence>
<keyword evidence="3" id="KW-0862">Zinc</keyword>
<dbReference type="GO" id="GO:0008270">
    <property type="term" value="F:zinc ion binding"/>
    <property type="evidence" value="ECO:0007669"/>
    <property type="project" value="UniProtKB-KW"/>
</dbReference>
<evidence type="ECO:0000259" key="5">
    <source>
        <dbReference type="PROSITE" id="PS50089"/>
    </source>
</evidence>
<accession>A0A0A8ZGE2</accession>
<evidence type="ECO:0000313" key="6">
    <source>
        <dbReference type="EMBL" id="JAD38459.1"/>
    </source>
</evidence>
<dbReference type="PROSITE" id="PS50089">
    <property type="entry name" value="ZF_RING_2"/>
    <property type="match status" value="1"/>
</dbReference>
<evidence type="ECO:0000256" key="4">
    <source>
        <dbReference type="PROSITE-ProRule" id="PRU00175"/>
    </source>
</evidence>
<feature type="domain" description="RING-type" evidence="5">
    <location>
        <begin position="186"/>
        <end position="221"/>
    </location>
</feature>
<evidence type="ECO:0000256" key="1">
    <source>
        <dbReference type="ARBA" id="ARBA00022723"/>
    </source>
</evidence>
<keyword evidence="2 4" id="KW-0863">Zinc-finger</keyword>
<dbReference type="SUPFAM" id="SSF57850">
    <property type="entry name" value="RING/U-box"/>
    <property type="match status" value="1"/>
</dbReference>
<dbReference type="Gene3D" id="3.30.40.10">
    <property type="entry name" value="Zinc/RING finger domain, C3HC4 (zinc finger)"/>
    <property type="match status" value="1"/>
</dbReference>
<organism evidence="6">
    <name type="scientific">Arundo donax</name>
    <name type="common">Giant reed</name>
    <name type="synonym">Donax arundinaceus</name>
    <dbReference type="NCBI Taxonomy" id="35708"/>
    <lineage>
        <taxon>Eukaryota</taxon>
        <taxon>Viridiplantae</taxon>
        <taxon>Streptophyta</taxon>
        <taxon>Embryophyta</taxon>
        <taxon>Tracheophyta</taxon>
        <taxon>Spermatophyta</taxon>
        <taxon>Magnoliopsida</taxon>
        <taxon>Liliopsida</taxon>
        <taxon>Poales</taxon>
        <taxon>Poaceae</taxon>
        <taxon>PACMAD clade</taxon>
        <taxon>Arundinoideae</taxon>
        <taxon>Arundineae</taxon>
        <taxon>Arundo</taxon>
    </lineage>
</organism>
<keyword evidence="1" id="KW-0479">Metal-binding</keyword>
<dbReference type="GO" id="GO:0004842">
    <property type="term" value="F:ubiquitin-protein transferase activity"/>
    <property type="evidence" value="ECO:0007669"/>
    <property type="project" value="TreeGrafter"/>
</dbReference>
<reference evidence="6" key="1">
    <citation type="submission" date="2014-09" db="EMBL/GenBank/DDBJ databases">
        <authorList>
            <person name="Magalhaes I.L.F."/>
            <person name="Oliveira U."/>
            <person name="Santos F.R."/>
            <person name="Vidigal T.H.D.A."/>
            <person name="Brescovit A.D."/>
            <person name="Santos A.J."/>
        </authorList>
    </citation>
    <scope>NUCLEOTIDE SEQUENCE</scope>
    <source>
        <tissue evidence="6">Shoot tissue taken approximately 20 cm above the soil surface</tissue>
    </source>
</reference>
<protein>
    <recommendedName>
        <fullName evidence="5">RING-type domain-containing protein</fullName>
    </recommendedName>
</protein>
<proteinExistence type="predicted"/>
<dbReference type="PANTHER" id="PTHR42647:SF22">
    <property type="entry name" value="BOI-RELATED E3 UBIQUITIN-PROTEIN LIGASE 2-RELATED"/>
    <property type="match status" value="1"/>
</dbReference>
<reference evidence="6" key="2">
    <citation type="journal article" date="2015" name="Data Brief">
        <title>Shoot transcriptome of the giant reed, Arundo donax.</title>
        <authorList>
            <person name="Barrero R.A."/>
            <person name="Guerrero F.D."/>
            <person name="Moolhuijzen P."/>
            <person name="Goolsby J.A."/>
            <person name="Tidwell J."/>
            <person name="Bellgard S.E."/>
            <person name="Bellgard M.I."/>
        </authorList>
    </citation>
    <scope>NUCLEOTIDE SEQUENCE</scope>
    <source>
        <tissue evidence="6">Shoot tissue taken approximately 20 cm above the soil surface</tissue>
    </source>
</reference>
<dbReference type="InterPro" id="IPR001841">
    <property type="entry name" value="Znf_RING"/>
</dbReference>
<dbReference type="PANTHER" id="PTHR42647">
    <property type="entry name" value="SBP (S-RIBONUCLEASE BINDING PROTEIN) FAMILY PROTEIN"/>
    <property type="match status" value="1"/>
</dbReference>
<dbReference type="EMBL" id="GBRH01259436">
    <property type="protein sequence ID" value="JAD38459.1"/>
    <property type="molecule type" value="Transcribed_RNA"/>
</dbReference>
<dbReference type="AlphaFoldDB" id="A0A0A8ZGE2"/>
<dbReference type="InterPro" id="IPR013083">
    <property type="entry name" value="Znf_RING/FYVE/PHD"/>
</dbReference>